<dbReference type="InterPro" id="IPR013087">
    <property type="entry name" value="Znf_C2H2_type"/>
</dbReference>
<proteinExistence type="inferred from homology"/>
<dbReference type="GO" id="GO:0005737">
    <property type="term" value="C:cytoplasm"/>
    <property type="evidence" value="ECO:0007669"/>
    <property type="project" value="UniProtKB-SubCell"/>
</dbReference>
<gene>
    <name evidence="10" type="ORF">GE061_012611</name>
</gene>
<keyword evidence="5" id="KW-0677">Repeat</keyword>
<dbReference type="PANTHER" id="PTHR13182">
    <property type="entry name" value="ZINC FINGER PROTEIN 622"/>
    <property type="match status" value="1"/>
</dbReference>
<name>A0A6A4JX98_APOLU</name>
<feature type="region of interest" description="Disordered" evidence="8">
    <location>
        <begin position="102"/>
        <end position="156"/>
    </location>
</feature>
<evidence type="ECO:0000259" key="9">
    <source>
        <dbReference type="PROSITE" id="PS00028"/>
    </source>
</evidence>
<dbReference type="EMBL" id="WIXP02000004">
    <property type="protein sequence ID" value="KAF6212091.1"/>
    <property type="molecule type" value="Genomic_DNA"/>
</dbReference>
<dbReference type="PANTHER" id="PTHR13182:SF8">
    <property type="entry name" value="CYTOPLASMIC 60S SUBUNIT BIOGENESIS FACTOR ZNF622"/>
    <property type="match status" value="1"/>
</dbReference>
<dbReference type="InterPro" id="IPR003604">
    <property type="entry name" value="Matrin/U1-like-C_Znf_C2H2"/>
</dbReference>
<dbReference type="Pfam" id="PF12756">
    <property type="entry name" value="zf-C2H2_2"/>
    <property type="match status" value="1"/>
</dbReference>
<evidence type="ECO:0000313" key="11">
    <source>
        <dbReference type="Proteomes" id="UP000466442"/>
    </source>
</evidence>
<organism evidence="10 11">
    <name type="scientific">Apolygus lucorum</name>
    <name type="common">Small green plant bug</name>
    <name type="synonym">Lygocoris lucorum</name>
    <dbReference type="NCBI Taxonomy" id="248454"/>
    <lineage>
        <taxon>Eukaryota</taxon>
        <taxon>Metazoa</taxon>
        <taxon>Ecdysozoa</taxon>
        <taxon>Arthropoda</taxon>
        <taxon>Hexapoda</taxon>
        <taxon>Insecta</taxon>
        <taxon>Pterygota</taxon>
        <taxon>Neoptera</taxon>
        <taxon>Paraneoptera</taxon>
        <taxon>Hemiptera</taxon>
        <taxon>Heteroptera</taxon>
        <taxon>Panheteroptera</taxon>
        <taxon>Cimicomorpha</taxon>
        <taxon>Miridae</taxon>
        <taxon>Mirini</taxon>
        <taxon>Apolygus</taxon>
    </lineage>
</organism>
<dbReference type="InterPro" id="IPR040025">
    <property type="entry name" value="Znf622/Rei1/Reh1"/>
</dbReference>
<evidence type="ECO:0000256" key="8">
    <source>
        <dbReference type="SAM" id="MobiDB-lite"/>
    </source>
</evidence>
<dbReference type="SUPFAM" id="SSF57667">
    <property type="entry name" value="beta-beta-alpha zinc fingers"/>
    <property type="match status" value="2"/>
</dbReference>
<evidence type="ECO:0000256" key="7">
    <source>
        <dbReference type="ARBA" id="ARBA00034126"/>
    </source>
</evidence>
<dbReference type="AlphaFoldDB" id="A0A6A4JX98"/>
<keyword evidence="2" id="KW-0963">Cytoplasm</keyword>
<evidence type="ECO:0000313" key="10">
    <source>
        <dbReference type="EMBL" id="KAF6212091.1"/>
    </source>
</evidence>
<comment type="caution">
    <text evidence="10">The sequence shown here is derived from an EMBL/GenBank/DDBJ whole genome shotgun (WGS) entry which is preliminary data.</text>
</comment>
<dbReference type="GO" id="GO:0003676">
    <property type="term" value="F:nucleic acid binding"/>
    <property type="evidence" value="ECO:0007669"/>
    <property type="project" value="InterPro"/>
</dbReference>
<dbReference type="InterPro" id="IPR041661">
    <property type="entry name" value="ZN622/Rei1/Reh1_Znf-C2H2"/>
</dbReference>
<evidence type="ECO:0000256" key="5">
    <source>
        <dbReference type="ARBA" id="ARBA00022737"/>
    </source>
</evidence>
<sequence length="383" mass="44276">MSQFTCISCRVAFADADIQRQHYKTDWHRYNLKRKVVNLAPVTAEDFSQRVIHQRQKDADDAKDTSTYCKLCKKSFASKKAFENHENSKRHKEMLSVLIESSDEPIGSESISEPAQPQTRKDSEKAKGSDDDSDMEYDSEIEEVDSDEWEDDEEEISPDNPILRNDCLFCTHHSATMTKNLKHMSLEHSFFIPDIEFIVDLRGFLLYLGEKVCRTYMCLWCNFSGREFQSVEAAQKHMRDKGHCKVLNEGASLIEYEQFYNYATSYPDHDDAMDVDEEIKDFSLDGSDFQLTLPSGATIGHRSLMIYYKQSFGSDSAVSIKKNKVNKVIASYRAIGWKETDTVAAAKKAKDIKYMRMVQNKYFMKLGVKANKFQKHFRPQVNY</sequence>
<reference evidence="10" key="1">
    <citation type="journal article" date="2021" name="Mol. Ecol. Resour.">
        <title>Apolygus lucorum genome provides insights into omnivorousness and mesophyll feeding.</title>
        <authorList>
            <person name="Liu Y."/>
            <person name="Liu H."/>
            <person name="Wang H."/>
            <person name="Huang T."/>
            <person name="Liu B."/>
            <person name="Yang B."/>
            <person name="Yin L."/>
            <person name="Li B."/>
            <person name="Zhang Y."/>
            <person name="Zhang S."/>
            <person name="Jiang F."/>
            <person name="Zhang X."/>
            <person name="Ren Y."/>
            <person name="Wang B."/>
            <person name="Wang S."/>
            <person name="Lu Y."/>
            <person name="Wu K."/>
            <person name="Fan W."/>
            <person name="Wang G."/>
        </authorList>
    </citation>
    <scope>NUCLEOTIDE SEQUENCE</scope>
    <source>
        <strain evidence="10">12Hb</strain>
    </source>
</reference>
<feature type="domain" description="C2H2-type" evidence="9">
    <location>
        <begin position="6"/>
        <end position="28"/>
    </location>
</feature>
<dbReference type="Proteomes" id="UP000466442">
    <property type="component" value="Unassembled WGS sequence"/>
</dbReference>
<keyword evidence="3" id="KW-0690">Ribosome biogenesis</keyword>
<dbReference type="PROSITE" id="PS00028">
    <property type="entry name" value="ZINC_FINGER_C2H2_1"/>
    <property type="match status" value="2"/>
</dbReference>
<comment type="similarity">
    <text evidence="7">Belongs to the REI1 family.</text>
</comment>
<feature type="compositionally biased region" description="Basic and acidic residues" evidence="8">
    <location>
        <begin position="119"/>
        <end position="130"/>
    </location>
</feature>
<dbReference type="SMART" id="SM00355">
    <property type="entry name" value="ZnF_C2H2"/>
    <property type="match status" value="4"/>
</dbReference>
<dbReference type="GO" id="GO:0042273">
    <property type="term" value="P:ribosomal large subunit biogenesis"/>
    <property type="evidence" value="ECO:0007669"/>
    <property type="project" value="UniProtKB-ARBA"/>
</dbReference>
<dbReference type="Pfam" id="PF12874">
    <property type="entry name" value="zf-met"/>
    <property type="match status" value="1"/>
</dbReference>
<feature type="compositionally biased region" description="Acidic residues" evidence="8">
    <location>
        <begin position="131"/>
        <end position="156"/>
    </location>
</feature>
<feature type="domain" description="C2H2-type" evidence="9">
    <location>
        <begin position="69"/>
        <end position="91"/>
    </location>
</feature>
<accession>A0A6A4JX98</accession>
<comment type="subcellular location">
    <subcellularLocation>
        <location evidence="1">Cytoplasm</location>
    </subcellularLocation>
</comment>
<dbReference type="Gene3D" id="3.30.160.60">
    <property type="entry name" value="Classic Zinc Finger"/>
    <property type="match status" value="1"/>
</dbReference>
<dbReference type="GO" id="GO:0030687">
    <property type="term" value="C:preribosome, large subunit precursor"/>
    <property type="evidence" value="ECO:0007669"/>
    <property type="project" value="TreeGrafter"/>
</dbReference>
<protein>
    <recommendedName>
        <fullName evidence="9">C2H2-type domain-containing protein</fullName>
    </recommendedName>
</protein>
<dbReference type="GO" id="GO:0008270">
    <property type="term" value="F:zinc ion binding"/>
    <property type="evidence" value="ECO:0007669"/>
    <property type="project" value="InterPro"/>
</dbReference>
<feature type="compositionally biased region" description="Polar residues" evidence="8">
    <location>
        <begin position="109"/>
        <end position="118"/>
    </location>
</feature>
<evidence type="ECO:0000256" key="1">
    <source>
        <dbReference type="ARBA" id="ARBA00004496"/>
    </source>
</evidence>
<evidence type="ECO:0000256" key="4">
    <source>
        <dbReference type="ARBA" id="ARBA00022723"/>
    </source>
</evidence>
<keyword evidence="11" id="KW-1185">Reference proteome</keyword>
<evidence type="ECO:0000256" key="3">
    <source>
        <dbReference type="ARBA" id="ARBA00022517"/>
    </source>
</evidence>
<keyword evidence="4" id="KW-0479">Metal-binding</keyword>
<dbReference type="InterPro" id="IPR036236">
    <property type="entry name" value="Znf_C2H2_sf"/>
</dbReference>
<dbReference type="SMART" id="SM00451">
    <property type="entry name" value="ZnF_U1"/>
    <property type="match status" value="2"/>
</dbReference>
<keyword evidence="6" id="KW-0862">Zinc</keyword>
<dbReference type="OrthoDB" id="19329at2759"/>
<evidence type="ECO:0000256" key="6">
    <source>
        <dbReference type="ARBA" id="ARBA00022833"/>
    </source>
</evidence>
<evidence type="ECO:0000256" key="2">
    <source>
        <dbReference type="ARBA" id="ARBA00022490"/>
    </source>
</evidence>